<dbReference type="SUPFAM" id="SSF81383">
    <property type="entry name" value="F-box domain"/>
    <property type="match status" value="1"/>
</dbReference>
<protein>
    <recommendedName>
        <fullName evidence="1">F-box domain-containing protein</fullName>
    </recommendedName>
</protein>
<evidence type="ECO:0000313" key="3">
    <source>
        <dbReference type="Proteomes" id="UP001152607"/>
    </source>
</evidence>
<gene>
    <name evidence="2" type="ORF">PDIGIT_LOCUS10863</name>
</gene>
<accession>A0A9W4UJG6</accession>
<evidence type="ECO:0000259" key="1">
    <source>
        <dbReference type="PROSITE" id="PS50181"/>
    </source>
</evidence>
<name>A0A9W4UJG6_9PLEO</name>
<dbReference type="EMBL" id="CAOQHR010000007">
    <property type="protein sequence ID" value="CAI6337748.1"/>
    <property type="molecule type" value="Genomic_DNA"/>
</dbReference>
<comment type="caution">
    <text evidence="2">The sequence shown here is derived from an EMBL/GenBank/DDBJ whole genome shotgun (WGS) entry which is preliminary data.</text>
</comment>
<feature type="domain" description="F-box" evidence="1">
    <location>
        <begin position="8"/>
        <end position="53"/>
    </location>
</feature>
<keyword evidence="3" id="KW-1185">Reference proteome</keyword>
<organism evidence="2 3">
    <name type="scientific">Periconia digitata</name>
    <dbReference type="NCBI Taxonomy" id="1303443"/>
    <lineage>
        <taxon>Eukaryota</taxon>
        <taxon>Fungi</taxon>
        <taxon>Dikarya</taxon>
        <taxon>Ascomycota</taxon>
        <taxon>Pezizomycotina</taxon>
        <taxon>Dothideomycetes</taxon>
        <taxon>Pleosporomycetidae</taxon>
        <taxon>Pleosporales</taxon>
        <taxon>Massarineae</taxon>
        <taxon>Periconiaceae</taxon>
        <taxon>Periconia</taxon>
    </lineage>
</organism>
<dbReference type="InterPro" id="IPR036047">
    <property type="entry name" value="F-box-like_dom_sf"/>
</dbReference>
<dbReference type="InterPro" id="IPR001810">
    <property type="entry name" value="F-box_dom"/>
</dbReference>
<dbReference type="AlphaFoldDB" id="A0A9W4UJG6"/>
<dbReference type="Gene3D" id="1.20.1280.50">
    <property type="match status" value="1"/>
</dbReference>
<sequence length="800" mass="91445">MAAQHVSLSLIERLPGEVLALIVEHLSIPDLKQIALVCRTLQKHATKSLWRNVVLMDKWTLHVGHQYSYRGRGESDEHDDSDIIEKLYILATNPALAANVRVLTHLCHLPTPNIFKELPRQNFHTDVLSREPRLHCLLVRAIANMVNVHTLRIIYGHHHITRILLSAFLHPSRQRKENNLRKLWLESCSFSDFETIFATDTYTAGLESLHIRRVRATSIHHEDSHAMLRESYRLSRGLDQTIGLHNGAGGYLLTTVEYPVQRYPGVWVMPDTYFLNEKAKSFDQIMWSNLSCDPSSLVAGDPTVRTVPLQPPTNPINFLIATSASTLTSLNLDWILWRREDWDDDSLASSIVHQLSRQRFPHLCAFQIRNTVVPEAKLPESVYLLEDTFLEFMEAHPKIICLAWPLDKFYRSSRPSIETRARTRALVNHLGRMLVDLRLDTHYPMSTVTSIVDEDESTEGQNRRICRRRFIVEFAPEMRKVEQLKLEGGIPREEKREIIRALHHSPLEKIVMISLPFPIGNAWGSNGARLQELDPDLWSAQENLMSHLDQDHVGEVAAANQRPLSLPQNFEFIPDYSWESAPSFLHTIGQHHASTVRELKLCGYHGAPILSNMMSIAHHLLEPLQHFDNLETLVISLLLLTYFEEGHRDSEIIQSWKDTRSPDSTALVVVTPPVSPPLQSPVMPASFVFDDELHGDATPPRVPGFNRWDVELKTKFTPSALAYRVAADIAPHLSSIAKERGVRVRASFSLGVRDHVEPVNDIFDLDIRIGANDEVLEFVGPREETEKGRFWDKLEARRWF</sequence>
<reference evidence="2" key="1">
    <citation type="submission" date="2023-01" db="EMBL/GenBank/DDBJ databases">
        <authorList>
            <person name="Van Ghelder C."/>
            <person name="Rancurel C."/>
        </authorList>
    </citation>
    <scope>NUCLEOTIDE SEQUENCE</scope>
    <source>
        <strain evidence="2">CNCM I-4278</strain>
    </source>
</reference>
<dbReference type="PROSITE" id="PS50181">
    <property type="entry name" value="FBOX"/>
    <property type="match status" value="1"/>
</dbReference>
<proteinExistence type="predicted"/>
<dbReference type="Pfam" id="PF12937">
    <property type="entry name" value="F-box-like"/>
    <property type="match status" value="1"/>
</dbReference>
<dbReference type="OrthoDB" id="47801at2759"/>
<evidence type="ECO:0000313" key="2">
    <source>
        <dbReference type="EMBL" id="CAI6337748.1"/>
    </source>
</evidence>
<dbReference type="Proteomes" id="UP001152607">
    <property type="component" value="Unassembled WGS sequence"/>
</dbReference>